<dbReference type="PANTHER" id="PTHR21191:SF16">
    <property type="entry name" value="AQUAPORIN"/>
    <property type="match status" value="1"/>
</dbReference>
<feature type="compositionally biased region" description="Basic residues" evidence="6">
    <location>
        <begin position="263"/>
        <end position="276"/>
    </location>
</feature>
<evidence type="ECO:0000313" key="9">
    <source>
        <dbReference type="Proteomes" id="UP000275408"/>
    </source>
</evidence>
<feature type="transmembrane region" description="Helical" evidence="7">
    <location>
        <begin position="62"/>
        <end position="85"/>
    </location>
</feature>
<dbReference type="Pfam" id="PF00230">
    <property type="entry name" value="MIP"/>
    <property type="match status" value="1"/>
</dbReference>
<protein>
    <recommendedName>
        <fullName evidence="10">Aquaporin</fullName>
    </recommendedName>
</protein>
<evidence type="ECO:0000256" key="7">
    <source>
        <dbReference type="SAM" id="Phobius"/>
    </source>
</evidence>
<evidence type="ECO:0000256" key="6">
    <source>
        <dbReference type="SAM" id="MobiDB-lite"/>
    </source>
</evidence>
<dbReference type="PRINTS" id="PR00783">
    <property type="entry name" value="MINTRINSICP"/>
</dbReference>
<dbReference type="OrthoDB" id="1580043at2759"/>
<dbReference type="GO" id="GO:0005737">
    <property type="term" value="C:cytoplasm"/>
    <property type="evidence" value="ECO:0007669"/>
    <property type="project" value="TreeGrafter"/>
</dbReference>
<feature type="transmembrane region" description="Helical" evidence="7">
    <location>
        <begin position="227"/>
        <end position="248"/>
    </location>
</feature>
<comment type="caution">
    <text evidence="8">The sequence shown here is derived from an EMBL/GenBank/DDBJ whole genome shotgun (WGS) entry which is preliminary data.</text>
</comment>
<comment type="subcellular location">
    <subcellularLocation>
        <location evidence="1">Membrane</location>
        <topology evidence="1">Multi-pass membrane protein</topology>
    </subcellularLocation>
</comment>
<evidence type="ECO:0000313" key="8">
    <source>
        <dbReference type="EMBL" id="RMX58857.1"/>
    </source>
</evidence>
<dbReference type="STRING" id="46731.A0A3M6UZ13"/>
<keyword evidence="4 7" id="KW-0472">Membrane</keyword>
<feature type="region of interest" description="Disordered" evidence="6">
    <location>
        <begin position="263"/>
        <end position="292"/>
    </location>
</feature>
<accession>A0A3M6UZ13</accession>
<reference evidence="8 9" key="1">
    <citation type="journal article" date="2018" name="Sci. Rep.">
        <title>Comparative analysis of the Pocillopora damicornis genome highlights role of immune system in coral evolution.</title>
        <authorList>
            <person name="Cunning R."/>
            <person name="Bay R.A."/>
            <person name="Gillette P."/>
            <person name="Baker A.C."/>
            <person name="Traylor-Knowles N."/>
        </authorList>
    </citation>
    <scope>NUCLEOTIDE SEQUENCE [LARGE SCALE GENOMIC DNA]</scope>
    <source>
        <strain evidence="8">RSMAS</strain>
        <tissue evidence="8">Whole animal</tissue>
    </source>
</reference>
<name>A0A3M6UZ13_POCDA</name>
<feature type="transmembrane region" description="Helical" evidence="7">
    <location>
        <begin position="183"/>
        <end position="203"/>
    </location>
</feature>
<feature type="transmembrane region" description="Helical" evidence="7">
    <location>
        <begin position="36"/>
        <end position="56"/>
    </location>
</feature>
<dbReference type="Proteomes" id="UP000275408">
    <property type="component" value="Unassembled WGS sequence"/>
</dbReference>
<evidence type="ECO:0000256" key="3">
    <source>
        <dbReference type="ARBA" id="ARBA00022989"/>
    </source>
</evidence>
<dbReference type="InterPro" id="IPR023271">
    <property type="entry name" value="Aquaporin-like"/>
</dbReference>
<evidence type="ECO:0000256" key="5">
    <source>
        <dbReference type="RuleBase" id="RU000477"/>
    </source>
</evidence>
<evidence type="ECO:0000256" key="1">
    <source>
        <dbReference type="ARBA" id="ARBA00004141"/>
    </source>
</evidence>
<dbReference type="InterPro" id="IPR000425">
    <property type="entry name" value="MIP"/>
</dbReference>
<feature type="compositionally biased region" description="Basic and acidic residues" evidence="6">
    <location>
        <begin position="283"/>
        <end position="292"/>
    </location>
</feature>
<dbReference type="GO" id="GO:0015267">
    <property type="term" value="F:channel activity"/>
    <property type="evidence" value="ECO:0007669"/>
    <property type="project" value="InterPro"/>
</dbReference>
<dbReference type="EMBL" id="RCHS01000439">
    <property type="protein sequence ID" value="RMX58857.1"/>
    <property type="molecule type" value="Genomic_DNA"/>
</dbReference>
<dbReference type="Gene3D" id="1.20.1080.10">
    <property type="entry name" value="Glycerol uptake facilitator protein"/>
    <property type="match status" value="1"/>
</dbReference>
<dbReference type="AlphaFoldDB" id="A0A3M6UZ13"/>
<evidence type="ECO:0000256" key="4">
    <source>
        <dbReference type="ARBA" id="ARBA00023136"/>
    </source>
</evidence>
<comment type="similarity">
    <text evidence="5">Belongs to the MIP/aquaporin (TC 1.A.8) family.</text>
</comment>
<keyword evidence="5" id="KW-0813">Transport</keyword>
<gene>
    <name evidence="8" type="ORF">pdam_00014483</name>
</gene>
<dbReference type="PANTHER" id="PTHR21191">
    <property type="entry name" value="AQUAPORIN"/>
    <property type="match status" value="1"/>
</dbReference>
<sequence>MGFLWSLAAIFAGYFIGEIVRLALRRVLPEVYYPYANELISTFQLSVCVFEISVIGRFYNPWIALWCSFVLLSVKNLGFVFEGALANPCGLLEDLVYDQGWLTDNLAKIVFQVLGALLSFPFIQMLWLSTWSELHYQQVKKGLRSTLDVSLLYGFSIEILATFVSTTSDFLSRGTLRRFNPVIRSVVCVLLSFFLSETTGTWMNPALATAQTFVYCSRKEVITEHLFVFWLGPIIGTLAAIEMNTLFLKPSVNTQRTKNSLAKKIKQSSAKNHRNRAVNSNSEQKERLAKNA</sequence>
<feature type="transmembrane region" description="Helical" evidence="7">
    <location>
        <begin position="106"/>
        <end position="130"/>
    </location>
</feature>
<proteinExistence type="inferred from homology"/>
<keyword evidence="9" id="KW-1185">Reference proteome</keyword>
<evidence type="ECO:0008006" key="10">
    <source>
        <dbReference type="Google" id="ProtNLM"/>
    </source>
</evidence>
<dbReference type="GO" id="GO:0016020">
    <property type="term" value="C:membrane"/>
    <property type="evidence" value="ECO:0007669"/>
    <property type="project" value="UniProtKB-SubCell"/>
</dbReference>
<evidence type="ECO:0000256" key="2">
    <source>
        <dbReference type="ARBA" id="ARBA00022692"/>
    </source>
</evidence>
<dbReference type="OMA" id="EHFTVYW"/>
<dbReference type="InterPro" id="IPR051883">
    <property type="entry name" value="AQP11/12_channel"/>
</dbReference>
<keyword evidence="3 7" id="KW-1133">Transmembrane helix</keyword>
<keyword evidence="2 5" id="KW-0812">Transmembrane</keyword>
<dbReference type="SUPFAM" id="SSF81338">
    <property type="entry name" value="Aquaporin-like"/>
    <property type="match status" value="1"/>
</dbReference>
<feature type="transmembrane region" description="Helical" evidence="7">
    <location>
        <begin position="6"/>
        <end position="24"/>
    </location>
</feature>
<organism evidence="8 9">
    <name type="scientific">Pocillopora damicornis</name>
    <name type="common">Cauliflower coral</name>
    <name type="synonym">Millepora damicornis</name>
    <dbReference type="NCBI Taxonomy" id="46731"/>
    <lineage>
        <taxon>Eukaryota</taxon>
        <taxon>Metazoa</taxon>
        <taxon>Cnidaria</taxon>
        <taxon>Anthozoa</taxon>
        <taxon>Hexacorallia</taxon>
        <taxon>Scleractinia</taxon>
        <taxon>Astrocoeniina</taxon>
        <taxon>Pocilloporidae</taxon>
        <taxon>Pocillopora</taxon>
    </lineage>
</organism>